<comment type="caution">
    <text evidence="1">The sequence shown here is derived from an EMBL/GenBank/DDBJ whole genome shotgun (WGS) entry which is preliminary data.</text>
</comment>
<organism evidence="1 2">
    <name type="scientific">Bdellovibrio svalbardensis</name>
    <dbReference type="NCBI Taxonomy" id="2972972"/>
    <lineage>
        <taxon>Bacteria</taxon>
        <taxon>Pseudomonadati</taxon>
        <taxon>Bdellovibrionota</taxon>
        <taxon>Bdellovibrionia</taxon>
        <taxon>Bdellovibrionales</taxon>
        <taxon>Pseudobdellovibrionaceae</taxon>
        <taxon>Bdellovibrio</taxon>
    </lineage>
</organism>
<name>A0ABT6DL74_9BACT</name>
<protein>
    <submittedName>
        <fullName evidence="1">Rrf2 family transcriptional regulator</fullName>
    </submittedName>
</protein>
<dbReference type="SUPFAM" id="SSF46785">
    <property type="entry name" value="Winged helix' DNA-binding domain"/>
    <property type="match status" value="1"/>
</dbReference>
<dbReference type="InterPro" id="IPR030489">
    <property type="entry name" value="TR_Rrf2-type_CS"/>
</dbReference>
<sequence>MILRNQVEWALHCCVALSELPADQYVSTKALAEFHGVPKEYLSKALQALAQAGLVDTTLGPTGGYRLAKRPEDISFLDIVEAVEGPTQTFKCTEIRKNNPCLKKTAKFSPMCSIAKVMNRADEAWKRELRSMNLKILREELTDKLSDDQLQKGTDWLLSRR</sequence>
<dbReference type="RefSeq" id="WP_277579102.1">
    <property type="nucleotide sequence ID" value="NZ_JANRMI010000004.1"/>
</dbReference>
<dbReference type="NCBIfam" id="TIGR00738">
    <property type="entry name" value="rrf2_super"/>
    <property type="match status" value="1"/>
</dbReference>
<dbReference type="PANTHER" id="PTHR33221">
    <property type="entry name" value="WINGED HELIX-TURN-HELIX TRANSCRIPTIONAL REGULATOR, RRF2 FAMILY"/>
    <property type="match status" value="1"/>
</dbReference>
<dbReference type="Gene3D" id="1.10.10.10">
    <property type="entry name" value="Winged helix-like DNA-binding domain superfamily/Winged helix DNA-binding domain"/>
    <property type="match status" value="1"/>
</dbReference>
<dbReference type="Proteomes" id="UP001152321">
    <property type="component" value="Unassembled WGS sequence"/>
</dbReference>
<dbReference type="InterPro" id="IPR036388">
    <property type="entry name" value="WH-like_DNA-bd_sf"/>
</dbReference>
<dbReference type="InterPro" id="IPR000944">
    <property type="entry name" value="Tscrpt_reg_Rrf2"/>
</dbReference>
<dbReference type="PROSITE" id="PS51197">
    <property type="entry name" value="HTH_RRF2_2"/>
    <property type="match status" value="1"/>
</dbReference>
<dbReference type="EMBL" id="JANRMI010000004">
    <property type="protein sequence ID" value="MDG0817630.1"/>
    <property type="molecule type" value="Genomic_DNA"/>
</dbReference>
<reference evidence="1" key="1">
    <citation type="submission" date="2022-08" db="EMBL/GenBank/DDBJ databases">
        <title>Novel Bdellovibrio Species Isolated from Svalbard: Designation Bdellovibrio svalbardensis.</title>
        <authorList>
            <person name="Mitchell R.J."/>
            <person name="Choi S.Y."/>
        </authorList>
    </citation>
    <scope>NUCLEOTIDE SEQUENCE</scope>
    <source>
        <strain evidence="1">PAP01</strain>
    </source>
</reference>
<dbReference type="PANTHER" id="PTHR33221:SF9">
    <property type="entry name" value="RRF2 FAMILY PROTEIN"/>
    <property type="match status" value="1"/>
</dbReference>
<accession>A0ABT6DL74</accession>
<proteinExistence type="predicted"/>
<gene>
    <name evidence="1" type="ORF">NWE73_14715</name>
</gene>
<dbReference type="InterPro" id="IPR036390">
    <property type="entry name" value="WH_DNA-bd_sf"/>
</dbReference>
<evidence type="ECO:0000313" key="2">
    <source>
        <dbReference type="Proteomes" id="UP001152321"/>
    </source>
</evidence>
<dbReference type="Pfam" id="PF02082">
    <property type="entry name" value="Rrf2"/>
    <property type="match status" value="1"/>
</dbReference>
<dbReference type="PROSITE" id="PS01332">
    <property type="entry name" value="HTH_RRF2_1"/>
    <property type="match status" value="1"/>
</dbReference>
<keyword evidence="2" id="KW-1185">Reference proteome</keyword>
<evidence type="ECO:0000313" key="1">
    <source>
        <dbReference type="EMBL" id="MDG0817630.1"/>
    </source>
</evidence>